<proteinExistence type="predicted"/>
<accession>A0A0M0KIB6</accession>
<dbReference type="AlphaFoldDB" id="A0A0M0KIB6"/>
<comment type="caution">
    <text evidence="1">The sequence shown here is derived from an EMBL/GenBank/DDBJ whole genome shotgun (WGS) entry which is preliminary data.</text>
</comment>
<protein>
    <submittedName>
        <fullName evidence="1">Uncharacterized protein</fullName>
    </submittedName>
</protein>
<evidence type="ECO:0000313" key="1">
    <source>
        <dbReference type="EMBL" id="KOO38173.1"/>
    </source>
</evidence>
<sequence length="101" mass="11851">MLTLNKKGSQNSASPLHMSEILIKIYRNVGIHSMFKCDVELRLCISHDRKRGHFTLCKKADGTRFNFFLRHTPGNFTLDKQFVYMIRGRWMRVTGFVKNSK</sequence>
<reference evidence="1" key="1">
    <citation type="submission" date="2015-08" db="EMBL/GenBank/DDBJ databases">
        <title>Complete DNA Sequence of Pseudomonas syringae pv. actinidiae, the Causal Agent of Kiwifruit Canker Disease.</title>
        <authorList>
            <person name="Rikkerink E.H.A."/>
            <person name="Fineran P.C."/>
        </authorList>
    </citation>
    <scope>NUCLEOTIDE SEQUENCE</scope>
    <source>
        <strain evidence="1">DSM 13666</strain>
    </source>
</reference>
<organism evidence="1">
    <name type="scientific">Halalkalibacterium halodurans</name>
    <name type="common">Bacillus halodurans</name>
    <dbReference type="NCBI Taxonomy" id="86665"/>
    <lineage>
        <taxon>Bacteria</taxon>
        <taxon>Bacillati</taxon>
        <taxon>Bacillota</taxon>
        <taxon>Bacilli</taxon>
        <taxon>Bacillales</taxon>
        <taxon>Bacillaceae</taxon>
        <taxon>Halalkalibacterium (ex Joshi et al. 2022)</taxon>
    </lineage>
</organism>
<dbReference type="EMBL" id="LILD01000001">
    <property type="protein sequence ID" value="KOO38173.1"/>
    <property type="molecule type" value="Genomic_DNA"/>
</dbReference>
<dbReference type="PATRIC" id="fig|136160.3.peg.1128"/>
<gene>
    <name evidence="1" type="ORF">AMD02_04320</name>
</gene>
<name>A0A0M0KIB6_ALKHA</name>